<accession>A0AAU9FY00</accession>
<gene>
    <name evidence="2" type="ORF">DMAD_00377</name>
</gene>
<evidence type="ECO:0000313" key="3">
    <source>
        <dbReference type="Proteomes" id="UP001500889"/>
    </source>
</evidence>
<dbReference type="Pfam" id="PF16007">
    <property type="entry name" value="DUF4777"/>
    <property type="match status" value="1"/>
</dbReference>
<proteinExistence type="predicted"/>
<evidence type="ECO:0000313" key="2">
    <source>
        <dbReference type="EMBL" id="BFG00352.1"/>
    </source>
</evidence>
<dbReference type="InterPro" id="IPR031957">
    <property type="entry name" value="DUF4777"/>
</dbReference>
<evidence type="ECO:0000259" key="1">
    <source>
        <dbReference type="Pfam" id="PF16007"/>
    </source>
</evidence>
<reference evidence="2 3" key="1">
    <citation type="submission" date="2024-02" db="EMBL/GenBank/DDBJ databases">
        <title>A chromosome-level genome assembly of Drosophila madeirensis, a fruit fly species endemic to Madeira island.</title>
        <authorList>
            <person name="Tomihara K."/>
            <person name="Llopart A."/>
            <person name="Yamamoto D."/>
        </authorList>
    </citation>
    <scope>NUCLEOTIDE SEQUENCE [LARGE SCALE GENOMIC DNA]</scope>
    <source>
        <strain evidence="2 3">RF1</strain>
    </source>
</reference>
<keyword evidence="3" id="KW-1185">Reference proteome</keyword>
<name>A0AAU9FY00_DROMD</name>
<protein>
    <recommendedName>
        <fullName evidence="1">DUF4777 domain-containing protein</fullName>
    </recommendedName>
</protein>
<dbReference type="EMBL" id="AP029266">
    <property type="protein sequence ID" value="BFG00352.1"/>
    <property type="molecule type" value="Genomic_DNA"/>
</dbReference>
<sequence length="399" mass="45547">MNFRPRRKPGKKEKLAMQNLHISPRCAVPQRMAPPQRKLYFSPVNSGMESHNNHTQTQIKSQTFTNQSYNSGRHQLYHPYPYQAYCNRANRFNKLDNVGDNDRNPQWNAHRKGVYNFRRHGEQSVCNSVRNSVRTGDSKDWRSQNELMLGSPSESQDLESSSNQNPVTHDKYRIVPMLFGSSDNRCTAVNPRLSDATAANTIKATERDIPLPAGIDFTMGLVAKPTCRATPMELTAKRSKLNAAAPEFQPGLLASQASAQVMLGTPVGLNTTMSMDVVGVPGTMAQSFFAPRPFRRYHKQPMPDLFRAVFALVRDSKRSVSYPEIINTLVMRLQRPEVELKRHVPHALRLAVQKGYLSRQSNRYALVSEMEHFDIMRRNHEADLRAKELENEPLSWRMR</sequence>
<dbReference type="Proteomes" id="UP001500889">
    <property type="component" value="Chromosome A"/>
</dbReference>
<feature type="domain" description="DUF4777" evidence="1">
    <location>
        <begin position="304"/>
        <end position="366"/>
    </location>
</feature>
<organism evidence="2 3">
    <name type="scientific">Drosophila madeirensis</name>
    <name type="common">Fruit fly</name>
    <dbReference type="NCBI Taxonomy" id="30013"/>
    <lineage>
        <taxon>Eukaryota</taxon>
        <taxon>Metazoa</taxon>
        <taxon>Ecdysozoa</taxon>
        <taxon>Arthropoda</taxon>
        <taxon>Hexapoda</taxon>
        <taxon>Insecta</taxon>
        <taxon>Pterygota</taxon>
        <taxon>Neoptera</taxon>
        <taxon>Endopterygota</taxon>
        <taxon>Diptera</taxon>
        <taxon>Brachycera</taxon>
        <taxon>Muscomorpha</taxon>
        <taxon>Ephydroidea</taxon>
        <taxon>Drosophilidae</taxon>
        <taxon>Drosophila</taxon>
        <taxon>Sophophora</taxon>
    </lineage>
</organism>
<dbReference type="AlphaFoldDB" id="A0AAU9FY00"/>